<evidence type="ECO:0000313" key="1">
    <source>
        <dbReference type="EMBL" id="EDO61260.1"/>
    </source>
</evidence>
<dbReference type="EMBL" id="NOXF01000005">
    <property type="protein sequence ID" value="PEQ24530.1"/>
    <property type="molecule type" value="Genomic_DNA"/>
</dbReference>
<proteinExistence type="predicted"/>
<protein>
    <submittedName>
        <fullName evidence="1">Uncharacterized protein</fullName>
    </submittedName>
</protein>
<dbReference type="EMBL" id="ABCB02000018">
    <property type="protein sequence ID" value="EDO61260.1"/>
    <property type="molecule type" value="Genomic_DNA"/>
</dbReference>
<dbReference type="HOGENOM" id="CLU_2914345_0_0_9"/>
<dbReference type="AlphaFoldDB" id="A7VSW4"/>
<evidence type="ECO:0000313" key="3">
    <source>
        <dbReference type="Proteomes" id="UP000003490"/>
    </source>
</evidence>
<name>A7VSW4_9FIRM</name>
<gene>
    <name evidence="2" type="ORF">CH238_08170</name>
    <name evidence="1" type="ORF">CLOLEP_01655</name>
</gene>
<comment type="caution">
    <text evidence="1">The sequence shown here is derived from an EMBL/GenBank/DDBJ whole genome shotgun (WGS) entry which is preliminary data.</text>
</comment>
<evidence type="ECO:0000313" key="2">
    <source>
        <dbReference type="EMBL" id="PEQ24530.1"/>
    </source>
</evidence>
<reference evidence="2 4" key="3">
    <citation type="submission" date="2017-07" db="EMBL/GenBank/DDBJ databases">
        <title>Prevalence of linear plasmids in Cutibacterium (Propionibacterium) acnes isolates obtained from prostatic tissue.</title>
        <authorList>
            <person name="Davidsson S."/>
            <person name="Carlsson J."/>
            <person name="Molling P."/>
            <person name="Andren O."/>
            <person name="Andersson S.-O."/>
            <person name="Brzuszkiewicz E."/>
            <person name="Poehlein A."/>
            <person name="Al-Zeer M."/>
            <person name="Brinkmann V."/>
            <person name="Scavenius C."/>
            <person name="Nazipi S."/>
            <person name="Soderquist B."/>
            <person name="Bruggemann H."/>
        </authorList>
    </citation>
    <scope>NUCLEOTIDE SEQUENCE [LARGE SCALE GENOMIC DNA]</scope>
    <source>
        <strain evidence="2 4">DSM 753</strain>
    </source>
</reference>
<keyword evidence="4" id="KW-1185">Reference proteome</keyword>
<dbReference type="Proteomes" id="UP000220611">
    <property type="component" value="Unassembled WGS sequence"/>
</dbReference>
<sequence>MVLIIDELDISADQLFEDVIKNSVQMKSSLLSEKIQHLPIDVQKFILSVLAVLIQEIEKRF</sequence>
<reference evidence="1 3" key="2">
    <citation type="submission" date="2007-08" db="EMBL/GenBank/DDBJ databases">
        <authorList>
            <person name="Fulton L."/>
            <person name="Clifton S."/>
            <person name="Fulton B."/>
            <person name="Xu J."/>
            <person name="Minx P."/>
            <person name="Pepin K.H."/>
            <person name="Johnson M."/>
            <person name="Thiruvilangam P."/>
            <person name="Bhonagiri V."/>
            <person name="Nash W.E."/>
            <person name="Wang C."/>
            <person name="Mardis E.R."/>
            <person name="Wilson R.K."/>
        </authorList>
    </citation>
    <scope>NUCLEOTIDE SEQUENCE [LARGE SCALE GENOMIC DNA]</scope>
    <source>
        <strain evidence="1 3">DSM 753</strain>
    </source>
</reference>
<dbReference type="Proteomes" id="UP000003490">
    <property type="component" value="Unassembled WGS sequence"/>
</dbReference>
<organism evidence="1 3">
    <name type="scientific">[Clostridium] leptum DSM 753</name>
    <dbReference type="NCBI Taxonomy" id="428125"/>
    <lineage>
        <taxon>Bacteria</taxon>
        <taxon>Bacillati</taxon>
        <taxon>Bacillota</taxon>
        <taxon>Clostridia</taxon>
        <taxon>Eubacteriales</taxon>
        <taxon>Oscillospiraceae</taxon>
        <taxon>Oscillospiraceae incertae sedis</taxon>
    </lineage>
</organism>
<evidence type="ECO:0000313" key="4">
    <source>
        <dbReference type="Proteomes" id="UP000220611"/>
    </source>
</evidence>
<reference evidence="1 3" key="1">
    <citation type="submission" date="2007-08" db="EMBL/GenBank/DDBJ databases">
        <title>Draft genome sequence of Clostridium leptum (DSM 753).</title>
        <authorList>
            <person name="Sudarsanam P."/>
            <person name="Ley R."/>
            <person name="Guruge J."/>
            <person name="Turnbaugh P.J."/>
            <person name="Mahowald M."/>
            <person name="Liep D."/>
            <person name="Gordon J."/>
        </authorList>
    </citation>
    <scope>NUCLEOTIDE SEQUENCE [LARGE SCALE GENOMIC DNA]</scope>
    <source>
        <strain evidence="1 3">DSM 753</strain>
    </source>
</reference>
<accession>A7VSW4</accession>